<keyword evidence="7" id="KW-0479">Metal-binding</keyword>
<reference evidence="16" key="1">
    <citation type="submission" date="2015-11" db="EMBL/GenBank/DDBJ databases">
        <authorList>
            <person name="Blom J."/>
        </authorList>
    </citation>
    <scope>NUCLEOTIDE SEQUENCE [LARGE SCALE GENOMIC DNA]</scope>
</reference>
<organism evidence="15 16">
    <name type="scientific">Duffyella gerundensis</name>
    <dbReference type="NCBI Taxonomy" id="1619313"/>
    <lineage>
        <taxon>Bacteria</taxon>
        <taxon>Pseudomonadati</taxon>
        <taxon>Pseudomonadota</taxon>
        <taxon>Gammaproteobacteria</taxon>
        <taxon>Enterobacterales</taxon>
        <taxon>Erwiniaceae</taxon>
        <taxon>Duffyella</taxon>
    </lineage>
</organism>
<keyword evidence="9 13" id="KW-1133">Transmembrane helix</keyword>
<accession>A0A0U5EDS9</accession>
<feature type="transmembrane region" description="Helical" evidence="13">
    <location>
        <begin position="12"/>
        <end position="32"/>
    </location>
</feature>
<evidence type="ECO:0000259" key="14">
    <source>
        <dbReference type="Pfam" id="PF01292"/>
    </source>
</evidence>
<dbReference type="EMBL" id="LN907827">
    <property type="protein sequence ID" value="CUU25645.1"/>
    <property type="molecule type" value="Genomic_DNA"/>
</dbReference>
<gene>
    <name evidence="15" type="ORF">EM595_3414</name>
</gene>
<dbReference type="KEGG" id="ege:EM595_3414"/>
<comment type="similarity">
    <text evidence="12">Belongs to the cytochrome b561 family.</text>
</comment>
<dbReference type="AlphaFoldDB" id="A0A0U5EDS9"/>
<dbReference type="GO" id="GO:0020037">
    <property type="term" value="F:heme binding"/>
    <property type="evidence" value="ECO:0007669"/>
    <property type="project" value="TreeGrafter"/>
</dbReference>
<comment type="cofactor">
    <cofactor evidence="1">
        <name>heme b</name>
        <dbReference type="ChEBI" id="CHEBI:60344"/>
    </cofactor>
</comment>
<keyword evidence="11 13" id="KW-0472">Membrane</keyword>
<proteinExistence type="inferred from homology"/>
<evidence type="ECO:0000313" key="15">
    <source>
        <dbReference type="EMBL" id="CUU25645.1"/>
    </source>
</evidence>
<dbReference type="InterPro" id="IPR016174">
    <property type="entry name" value="Di-haem_cyt_TM"/>
</dbReference>
<dbReference type="PATRIC" id="fig|1619313.3.peg.3542"/>
<dbReference type="GO" id="GO:0005886">
    <property type="term" value="C:plasma membrane"/>
    <property type="evidence" value="ECO:0007669"/>
    <property type="project" value="UniProtKB-SubCell"/>
</dbReference>
<dbReference type="InterPro" id="IPR052168">
    <property type="entry name" value="Cytochrome_b561_oxidase"/>
</dbReference>
<evidence type="ECO:0000256" key="8">
    <source>
        <dbReference type="ARBA" id="ARBA00022982"/>
    </source>
</evidence>
<evidence type="ECO:0000256" key="5">
    <source>
        <dbReference type="ARBA" id="ARBA00022617"/>
    </source>
</evidence>
<keyword evidence="5" id="KW-0349">Heme</keyword>
<dbReference type="NCBIfam" id="NF008566">
    <property type="entry name" value="PRK11513.1"/>
    <property type="match status" value="1"/>
</dbReference>
<dbReference type="OrthoDB" id="8589936at2"/>
<dbReference type="GO" id="GO:0046872">
    <property type="term" value="F:metal ion binding"/>
    <property type="evidence" value="ECO:0007669"/>
    <property type="project" value="UniProtKB-KW"/>
</dbReference>
<keyword evidence="16" id="KW-1185">Reference proteome</keyword>
<keyword evidence="10" id="KW-0408">Iron</keyword>
<feature type="transmembrane region" description="Helical" evidence="13">
    <location>
        <begin position="145"/>
        <end position="164"/>
    </location>
</feature>
<evidence type="ECO:0000256" key="7">
    <source>
        <dbReference type="ARBA" id="ARBA00022723"/>
    </source>
</evidence>
<evidence type="ECO:0000256" key="12">
    <source>
        <dbReference type="ARBA" id="ARBA00037975"/>
    </source>
</evidence>
<evidence type="ECO:0000256" key="10">
    <source>
        <dbReference type="ARBA" id="ARBA00023004"/>
    </source>
</evidence>
<protein>
    <submittedName>
        <fullName evidence="15">CybB</fullName>
    </submittedName>
</protein>
<dbReference type="GO" id="GO:0022904">
    <property type="term" value="P:respiratory electron transport chain"/>
    <property type="evidence" value="ECO:0007669"/>
    <property type="project" value="InterPro"/>
</dbReference>
<evidence type="ECO:0000256" key="13">
    <source>
        <dbReference type="SAM" id="Phobius"/>
    </source>
</evidence>
<dbReference type="PANTHER" id="PTHR30529:SF4">
    <property type="entry name" value="SUPEROXIDE OXIDASE CYBB"/>
    <property type="match status" value="1"/>
</dbReference>
<dbReference type="PANTHER" id="PTHR30529">
    <property type="entry name" value="CYTOCHROME B561"/>
    <property type="match status" value="1"/>
</dbReference>
<keyword evidence="8" id="KW-0249">Electron transport</keyword>
<comment type="subcellular location">
    <subcellularLocation>
        <location evidence="2">Cell membrane</location>
        <topology evidence="2">Multi-pass membrane protein</topology>
    </subcellularLocation>
</comment>
<dbReference type="InterPro" id="IPR011577">
    <property type="entry name" value="Cyt_b561_bac/Ni-Hgenase"/>
</dbReference>
<evidence type="ECO:0000256" key="6">
    <source>
        <dbReference type="ARBA" id="ARBA00022692"/>
    </source>
</evidence>
<dbReference type="Proteomes" id="UP000059419">
    <property type="component" value="Chromosome 1"/>
</dbReference>
<dbReference type="RefSeq" id="WP_067434861.1">
    <property type="nucleotide sequence ID" value="NZ_CP072598.1"/>
</dbReference>
<dbReference type="GO" id="GO:0009055">
    <property type="term" value="F:electron transfer activity"/>
    <property type="evidence" value="ECO:0007669"/>
    <property type="project" value="InterPro"/>
</dbReference>
<keyword evidence="4" id="KW-1003">Cell membrane</keyword>
<evidence type="ECO:0000256" key="1">
    <source>
        <dbReference type="ARBA" id="ARBA00001970"/>
    </source>
</evidence>
<dbReference type="Pfam" id="PF01292">
    <property type="entry name" value="Ni_hydr_CYTB"/>
    <property type="match status" value="1"/>
</dbReference>
<feature type="transmembrane region" description="Helical" evidence="13">
    <location>
        <begin position="38"/>
        <end position="64"/>
    </location>
</feature>
<keyword evidence="6 13" id="KW-0812">Transmembrane</keyword>
<evidence type="ECO:0000256" key="9">
    <source>
        <dbReference type="ARBA" id="ARBA00022989"/>
    </source>
</evidence>
<evidence type="ECO:0000256" key="4">
    <source>
        <dbReference type="ARBA" id="ARBA00022475"/>
    </source>
</evidence>
<evidence type="ECO:0000256" key="11">
    <source>
        <dbReference type="ARBA" id="ARBA00023136"/>
    </source>
</evidence>
<name>A0A0U5EDS9_9GAMM</name>
<dbReference type="GeneID" id="84611608"/>
<feature type="transmembrane region" description="Helical" evidence="13">
    <location>
        <begin position="84"/>
        <end position="105"/>
    </location>
</feature>
<evidence type="ECO:0000256" key="2">
    <source>
        <dbReference type="ARBA" id="ARBA00004651"/>
    </source>
</evidence>
<keyword evidence="3" id="KW-0813">Transport</keyword>
<evidence type="ECO:0000256" key="3">
    <source>
        <dbReference type="ARBA" id="ARBA00022448"/>
    </source>
</evidence>
<evidence type="ECO:0000313" key="16">
    <source>
        <dbReference type="Proteomes" id="UP000059419"/>
    </source>
</evidence>
<sequence>MRDRYSSLHITLHWLTFLLVIIAYCTMEFRWLAQRGSWQGFTLIVTHFSAGTLILICMLARLWLRLRHRTPAIVPPPPRWQTGVAHLTHLCIYLLFIALPTLGLFSRYLKGRDWWLFGLSMPVAEQPNAELAALLIHWHKTLAPLGYWLIGLHALAALAHHFLFKDNTLRRMLPTRRTQ</sequence>
<dbReference type="STRING" id="1619313.EM595_3414"/>
<feature type="domain" description="Cytochrome b561 bacterial/Ni-hydrogenase" evidence="14">
    <location>
        <begin position="4"/>
        <end position="174"/>
    </location>
</feature>
<dbReference type="SUPFAM" id="SSF81342">
    <property type="entry name" value="Transmembrane di-heme cytochromes"/>
    <property type="match status" value="1"/>
</dbReference>